<evidence type="ECO:0000313" key="2">
    <source>
        <dbReference type="EMBL" id="KZV49929.1"/>
    </source>
</evidence>
<reference evidence="2 3" key="1">
    <citation type="journal article" date="2015" name="Proc. Natl. Acad. Sci. U.S.A.">
        <title>The resurrection genome of Boea hygrometrica: A blueprint for survival of dehydration.</title>
        <authorList>
            <person name="Xiao L."/>
            <person name="Yang G."/>
            <person name="Zhang L."/>
            <person name="Yang X."/>
            <person name="Zhao S."/>
            <person name="Ji Z."/>
            <person name="Zhou Q."/>
            <person name="Hu M."/>
            <person name="Wang Y."/>
            <person name="Chen M."/>
            <person name="Xu Y."/>
            <person name="Jin H."/>
            <person name="Xiao X."/>
            <person name="Hu G."/>
            <person name="Bao F."/>
            <person name="Hu Y."/>
            <person name="Wan P."/>
            <person name="Li L."/>
            <person name="Deng X."/>
            <person name="Kuang T."/>
            <person name="Xiang C."/>
            <person name="Zhu J.K."/>
            <person name="Oliver M.J."/>
            <person name="He Y."/>
        </authorList>
    </citation>
    <scope>NUCLEOTIDE SEQUENCE [LARGE SCALE GENOMIC DNA]</scope>
    <source>
        <strain evidence="3">cv. XS01</strain>
    </source>
</reference>
<organism evidence="2 3">
    <name type="scientific">Dorcoceras hygrometricum</name>
    <dbReference type="NCBI Taxonomy" id="472368"/>
    <lineage>
        <taxon>Eukaryota</taxon>
        <taxon>Viridiplantae</taxon>
        <taxon>Streptophyta</taxon>
        <taxon>Embryophyta</taxon>
        <taxon>Tracheophyta</taxon>
        <taxon>Spermatophyta</taxon>
        <taxon>Magnoliopsida</taxon>
        <taxon>eudicotyledons</taxon>
        <taxon>Gunneridae</taxon>
        <taxon>Pentapetalae</taxon>
        <taxon>asterids</taxon>
        <taxon>lamiids</taxon>
        <taxon>Lamiales</taxon>
        <taxon>Gesneriaceae</taxon>
        <taxon>Didymocarpoideae</taxon>
        <taxon>Trichosporeae</taxon>
        <taxon>Loxocarpinae</taxon>
        <taxon>Dorcoceras</taxon>
    </lineage>
</organism>
<evidence type="ECO:0000313" key="3">
    <source>
        <dbReference type="Proteomes" id="UP000250235"/>
    </source>
</evidence>
<gene>
    <name evidence="2" type="ORF">F511_29171</name>
</gene>
<name>A0A2Z7CZ65_9LAMI</name>
<feature type="region of interest" description="Disordered" evidence="1">
    <location>
        <begin position="168"/>
        <end position="187"/>
    </location>
</feature>
<sequence>MGPISNIGPKTSRAARDRPELNLEVKFRAAANCVAHKLAQGCRPTSNHRSAQRATSMQRPAMMGATTCAKSTAAGRPLLGLPVQPVRKSFTAMRGQRAHMRAVEGRGPPHTAEADGHRNFFFIQSEKQRLDAIMATIVSKDPSLGSDTTVGAFRQLPCWRFVPGSNRNYKKTGSSRPDEISMDGFSSKGWPEQILAREAAAAATSGGRA</sequence>
<feature type="compositionally biased region" description="Polar residues" evidence="1">
    <location>
        <begin position="43"/>
        <end position="58"/>
    </location>
</feature>
<protein>
    <submittedName>
        <fullName evidence="2">Uncharacterized protein</fullName>
    </submittedName>
</protein>
<dbReference type="Proteomes" id="UP000250235">
    <property type="component" value="Unassembled WGS sequence"/>
</dbReference>
<evidence type="ECO:0000256" key="1">
    <source>
        <dbReference type="SAM" id="MobiDB-lite"/>
    </source>
</evidence>
<dbReference type="EMBL" id="KQ992628">
    <property type="protein sequence ID" value="KZV49929.1"/>
    <property type="molecule type" value="Genomic_DNA"/>
</dbReference>
<feature type="region of interest" description="Disordered" evidence="1">
    <location>
        <begin position="40"/>
        <end position="62"/>
    </location>
</feature>
<accession>A0A2Z7CZ65</accession>
<keyword evidence="3" id="KW-1185">Reference proteome</keyword>
<proteinExistence type="predicted"/>
<dbReference type="AlphaFoldDB" id="A0A2Z7CZ65"/>